<gene>
    <name evidence="3" type="ORF">BR63_02275</name>
</gene>
<evidence type="ECO:0000313" key="3">
    <source>
        <dbReference type="EMBL" id="QNB45242.1"/>
    </source>
</evidence>
<dbReference type="PANTHER" id="PTHR12147:SF26">
    <property type="entry name" value="PEPTIDASE M28 DOMAIN-CONTAINING PROTEIN"/>
    <property type="match status" value="1"/>
</dbReference>
<sequence length="309" mass="34232">MRKFLILFCCFLLCTACARQQTPQLKFESSTSEDRIGQYIEDLTHKKFTGRQGGTQGEAQAALYLARFLKKAGLKPGGDGETFFQSFPIGKYEPVLMENRMTFRQVSGKESNISENVLGVLPGKKEDVIVVSAHYDHLGTVEGKLYPGANDNASGVALVMELVNSLKGQVPPYTILFAFWGAEEKGLLGSSFFSENPTIPLEKIKCVVNLDSLGNLGEDQVLLGWPGGENEISKGILGEFEREGWKIHWEKTEKHSSDHLPFAKKGIAAFTLLSPRWLEKNHTPMDTMEIINKSPLGRLLIPLKKGLVS</sequence>
<protein>
    <submittedName>
        <fullName evidence="3">M20/M25/M40 family metallo-hydrolase</fullName>
    </submittedName>
</protein>
<reference evidence="3 4" key="1">
    <citation type="journal article" date="2019" name="Front. Microbiol.">
        <title>Thermoanaerosceptrum fracticalcis gen. nov. sp. nov., a Novel Fumarate-Fermenting Microorganism From a Deep Fractured Carbonate Aquifer of the US Great Basin.</title>
        <authorList>
            <person name="Hamilton-Brehm S.D."/>
            <person name="Stewart L.E."/>
            <person name="Zavarin M."/>
            <person name="Caldwell M."/>
            <person name="Lawson P.A."/>
            <person name="Onstott T.C."/>
            <person name="Grzymski J."/>
            <person name="Neveux I."/>
            <person name="Lollar B.S."/>
            <person name="Russell C.E."/>
            <person name="Moser D.P."/>
        </authorList>
    </citation>
    <scope>NUCLEOTIDE SEQUENCE [LARGE SCALE GENOMIC DNA]</scope>
    <source>
        <strain evidence="3 4">DRI-13</strain>
    </source>
</reference>
<name>A0A7G6DZI8_THEFR</name>
<organism evidence="3 4">
    <name type="scientific">Thermanaerosceptrum fracticalcis</name>
    <dbReference type="NCBI Taxonomy" id="1712410"/>
    <lineage>
        <taxon>Bacteria</taxon>
        <taxon>Bacillati</taxon>
        <taxon>Bacillota</taxon>
        <taxon>Clostridia</taxon>
        <taxon>Eubacteriales</taxon>
        <taxon>Peptococcaceae</taxon>
        <taxon>Thermanaerosceptrum</taxon>
    </lineage>
</organism>
<dbReference type="InterPro" id="IPR007484">
    <property type="entry name" value="Peptidase_M28"/>
</dbReference>
<feature type="domain" description="Peptidase M28" evidence="2">
    <location>
        <begin position="116"/>
        <end position="298"/>
    </location>
</feature>
<keyword evidence="4" id="KW-1185">Reference proteome</keyword>
<proteinExistence type="predicted"/>
<keyword evidence="1" id="KW-0732">Signal</keyword>
<keyword evidence="3" id="KW-0378">Hydrolase</keyword>
<dbReference type="Pfam" id="PF04389">
    <property type="entry name" value="Peptidase_M28"/>
    <property type="match status" value="1"/>
</dbReference>
<dbReference type="KEGG" id="tfr:BR63_02275"/>
<feature type="chain" id="PRO_5039144417" evidence="1">
    <location>
        <begin position="19"/>
        <end position="309"/>
    </location>
</feature>
<dbReference type="Gene3D" id="3.40.630.10">
    <property type="entry name" value="Zn peptidases"/>
    <property type="match status" value="1"/>
</dbReference>
<dbReference type="AlphaFoldDB" id="A0A7G6DZI8"/>
<evidence type="ECO:0000259" key="2">
    <source>
        <dbReference type="Pfam" id="PF04389"/>
    </source>
</evidence>
<dbReference type="OrthoDB" id="233977at2"/>
<dbReference type="GO" id="GO:0008235">
    <property type="term" value="F:metalloexopeptidase activity"/>
    <property type="evidence" value="ECO:0007669"/>
    <property type="project" value="InterPro"/>
</dbReference>
<dbReference type="SUPFAM" id="SSF53187">
    <property type="entry name" value="Zn-dependent exopeptidases"/>
    <property type="match status" value="1"/>
</dbReference>
<evidence type="ECO:0000313" key="4">
    <source>
        <dbReference type="Proteomes" id="UP000515847"/>
    </source>
</evidence>
<evidence type="ECO:0000256" key="1">
    <source>
        <dbReference type="SAM" id="SignalP"/>
    </source>
</evidence>
<dbReference type="RefSeq" id="WP_051965808.1">
    <property type="nucleotide sequence ID" value="NZ_CP045798.1"/>
</dbReference>
<accession>A0A7G6DZI8</accession>
<dbReference type="InterPro" id="IPR045175">
    <property type="entry name" value="M28_fam"/>
</dbReference>
<dbReference type="PANTHER" id="PTHR12147">
    <property type="entry name" value="METALLOPEPTIDASE M28 FAMILY MEMBER"/>
    <property type="match status" value="1"/>
</dbReference>
<dbReference type="GO" id="GO:0006508">
    <property type="term" value="P:proteolysis"/>
    <property type="evidence" value="ECO:0007669"/>
    <property type="project" value="InterPro"/>
</dbReference>
<dbReference type="Proteomes" id="UP000515847">
    <property type="component" value="Chromosome"/>
</dbReference>
<dbReference type="EMBL" id="CP045798">
    <property type="protein sequence ID" value="QNB45242.1"/>
    <property type="molecule type" value="Genomic_DNA"/>
</dbReference>
<feature type="signal peptide" evidence="1">
    <location>
        <begin position="1"/>
        <end position="18"/>
    </location>
</feature>